<dbReference type="Gene3D" id="3.30.70.100">
    <property type="match status" value="1"/>
</dbReference>
<dbReference type="Proteomes" id="UP000440304">
    <property type="component" value="Unassembled WGS sequence"/>
</dbReference>
<sequence>METDMGRSRQIVRIAELEIDPAQLDSYRSLLAEEIEASVRLEPGVLMLHAVSLDEAPEKIRLLELYADEAAYQAHLATPHFQKYKTLTASMVRSLRLLPVTPILLAAK</sequence>
<keyword evidence="2" id="KW-0503">Monooxygenase</keyword>
<dbReference type="Pfam" id="PF03992">
    <property type="entry name" value="ABM"/>
    <property type="match status" value="1"/>
</dbReference>
<reference evidence="2 3" key="1">
    <citation type="submission" date="2019-12" db="EMBL/GenBank/DDBJ databases">
        <title>Shinella granuli gen. nov., sp. nov., and proposal of the reclassification of Zoogloea ramigera ATCC 19623 as Shinella zoogloeoides sp. nov.</title>
        <authorList>
            <person name="Gao J."/>
        </authorList>
    </citation>
    <scope>NUCLEOTIDE SEQUENCE [LARGE SCALE GENOMIC DNA]</scope>
    <source>
        <strain evidence="2 3">DSM 287</strain>
    </source>
</reference>
<dbReference type="InterPro" id="IPR011008">
    <property type="entry name" value="Dimeric_a/b-barrel"/>
</dbReference>
<gene>
    <name evidence="2" type="ORF">GR156_19370</name>
</gene>
<dbReference type="GO" id="GO:0004497">
    <property type="term" value="F:monooxygenase activity"/>
    <property type="evidence" value="ECO:0007669"/>
    <property type="project" value="UniProtKB-KW"/>
</dbReference>
<name>A0A6N8TIJ6_SHIZO</name>
<evidence type="ECO:0000313" key="3">
    <source>
        <dbReference type="Proteomes" id="UP000440304"/>
    </source>
</evidence>
<protein>
    <submittedName>
        <fullName evidence="2">Antibiotic biosynthesis monooxygenase</fullName>
    </submittedName>
</protein>
<dbReference type="EMBL" id="WUML01000023">
    <property type="protein sequence ID" value="MXO02481.1"/>
    <property type="molecule type" value="Genomic_DNA"/>
</dbReference>
<dbReference type="OrthoDB" id="9812754at2"/>
<dbReference type="SUPFAM" id="SSF54909">
    <property type="entry name" value="Dimeric alpha+beta barrel"/>
    <property type="match status" value="1"/>
</dbReference>
<dbReference type="InterPro" id="IPR050744">
    <property type="entry name" value="AI-2_Isomerase_LsrG"/>
</dbReference>
<dbReference type="PANTHER" id="PTHR33336">
    <property type="entry name" value="QUINOL MONOOXYGENASE YGIN-RELATED"/>
    <property type="match status" value="1"/>
</dbReference>
<dbReference type="PANTHER" id="PTHR33336:SF3">
    <property type="entry name" value="ABM DOMAIN-CONTAINING PROTEIN"/>
    <property type="match status" value="1"/>
</dbReference>
<proteinExistence type="predicted"/>
<accession>A0A6N8TIJ6</accession>
<dbReference type="AlphaFoldDB" id="A0A6N8TIJ6"/>
<dbReference type="InterPro" id="IPR007138">
    <property type="entry name" value="ABM_dom"/>
</dbReference>
<feature type="domain" description="ABM" evidence="1">
    <location>
        <begin position="11"/>
        <end position="104"/>
    </location>
</feature>
<keyword evidence="2" id="KW-0560">Oxidoreductase</keyword>
<evidence type="ECO:0000313" key="2">
    <source>
        <dbReference type="EMBL" id="MXO02481.1"/>
    </source>
</evidence>
<comment type="caution">
    <text evidence="2">The sequence shown here is derived from an EMBL/GenBank/DDBJ whole genome shotgun (WGS) entry which is preliminary data.</text>
</comment>
<dbReference type="PROSITE" id="PS51725">
    <property type="entry name" value="ABM"/>
    <property type="match status" value="1"/>
</dbReference>
<evidence type="ECO:0000259" key="1">
    <source>
        <dbReference type="PROSITE" id="PS51725"/>
    </source>
</evidence>
<organism evidence="2 3">
    <name type="scientific">Shinella zoogloeoides</name>
    <name type="common">Crabtreella saccharophila</name>
    <dbReference type="NCBI Taxonomy" id="352475"/>
    <lineage>
        <taxon>Bacteria</taxon>
        <taxon>Pseudomonadati</taxon>
        <taxon>Pseudomonadota</taxon>
        <taxon>Alphaproteobacteria</taxon>
        <taxon>Hyphomicrobiales</taxon>
        <taxon>Rhizobiaceae</taxon>
        <taxon>Shinella</taxon>
    </lineage>
</organism>